<protein>
    <submittedName>
        <fullName evidence="1">Transposase</fullName>
    </submittedName>
</protein>
<accession>A0A1V9HR12</accession>
<sequence>MSSTARRRRPCEDIEDIYANVVCSDEIRAGEQMMQEEQATPLQHNMRVLVHLSRHESYCDITFHNRDPLLGVRLSPALNAALMYGAGTQKMTELFDRIETRSGAVFRAVDVWVIVEFPNGLPSDQDLSGVDLADGDAEVAPGVSIRQMAKEVYRCGDDAEAEKMLRRILAA</sequence>
<evidence type="ECO:0000313" key="2">
    <source>
        <dbReference type="Proteomes" id="UP000050343"/>
    </source>
</evidence>
<evidence type="ECO:0000313" key="1">
    <source>
        <dbReference type="EMBL" id="OQP85314.1"/>
    </source>
</evidence>
<name>A0A1V9HR12_9XANT</name>
<gene>
    <name evidence="1" type="ORF">IA54_016470</name>
</gene>
<dbReference type="EMBL" id="JPUO02000005">
    <property type="protein sequence ID" value="OQP85314.1"/>
    <property type="molecule type" value="Genomic_DNA"/>
</dbReference>
<comment type="caution">
    <text evidence="1">The sequence shown here is derived from an EMBL/GenBank/DDBJ whole genome shotgun (WGS) entry which is preliminary data.</text>
</comment>
<reference evidence="1 2" key="2">
    <citation type="journal article" date="2017" name="Plant Pathol.">
        <title>Pathogenicity and virulence gene content of Xanthomonas strains infecting Araceae, formerly known as Xanthomonas axonopodis pv. dieffenbachiae.</title>
        <authorList>
            <person name="Constantin E.C."/>
            <person name="Haegeman A."/>
            <person name="Van Vaerenbergh J."/>
            <person name="Baeyen S."/>
            <person name="Van Malderghem C."/>
            <person name="Maes M."/>
            <person name="Cottyn B."/>
        </authorList>
    </citation>
    <scope>NUCLEOTIDE SEQUENCE [LARGE SCALE GENOMIC DNA]</scope>
    <source>
        <strain evidence="2">LMG9055</strain>
    </source>
</reference>
<dbReference type="AlphaFoldDB" id="A0A1V9HR12"/>
<organism evidence="1 2">
    <name type="scientific">Xanthomonas phaseoli pv. syngonii LMG 9055</name>
    <dbReference type="NCBI Taxonomy" id="1437878"/>
    <lineage>
        <taxon>Bacteria</taxon>
        <taxon>Pseudomonadati</taxon>
        <taxon>Pseudomonadota</taxon>
        <taxon>Gammaproteobacteria</taxon>
        <taxon>Lysobacterales</taxon>
        <taxon>Lysobacteraceae</taxon>
        <taxon>Xanthomonas</taxon>
    </lineage>
</organism>
<proteinExistence type="predicted"/>
<reference evidence="1 2" key="1">
    <citation type="journal article" date="2016" name="Plant Pathol.">
        <title>Genetic characterization of strains named as Xanthomonas axonopodis pv. dieffenbachiae leads to a taxonomic revision of the X. axonopodis species complex.</title>
        <authorList>
            <person name="Constantin E.C."/>
            <person name="Cleenwerck I."/>
            <person name="Maes M."/>
            <person name="Baeyen S."/>
            <person name="Van Malderghem C."/>
            <person name="De Vos P."/>
            <person name="Cottyn B."/>
        </authorList>
    </citation>
    <scope>NUCLEOTIDE SEQUENCE [LARGE SCALE GENOMIC DNA]</scope>
    <source>
        <strain evidence="2">LMG9055</strain>
    </source>
</reference>
<dbReference type="Proteomes" id="UP000050343">
    <property type="component" value="Unassembled WGS sequence"/>
</dbReference>